<dbReference type="Proteomes" id="UP000016496">
    <property type="component" value="Unassembled WGS sequence"/>
</dbReference>
<protein>
    <recommendedName>
        <fullName evidence="2">Glycine zipper domain-containing protein</fullName>
    </recommendedName>
</protein>
<dbReference type="Pfam" id="PF13488">
    <property type="entry name" value="Gly-zipper_Omp"/>
    <property type="match status" value="1"/>
</dbReference>
<keyword evidence="1" id="KW-0732">Signal</keyword>
<dbReference type="PATRIC" id="fig|1321819.3.peg.2648"/>
<gene>
    <name evidence="3" type="ORF">HMPREF1981_02867</name>
</gene>
<dbReference type="EMBL" id="AWSV01000151">
    <property type="protein sequence ID" value="ERI81861.1"/>
    <property type="molecule type" value="Genomic_DNA"/>
</dbReference>
<accession>U2DQ66</accession>
<dbReference type="PROSITE" id="PS51257">
    <property type="entry name" value="PROKAR_LIPOPROTEIN"/>
    <property type="match status" value="1"/>
</dbReference>
<organism evidence="3 4">
    <name type="scientific">Bacteroides pyogenes F0041</name>
    <dbReference type="NCBI Taxonomy" id="1321819"/>
    <lineage>
        <taxon>Bacteria</taxon>
        <taxon>Pseudomonadati</taxon>
        <taxon>Bacteroidota</taxon>
        <taxon>Bacteroidia</taxon>
        <taxon>Bacteroidales</taxon>
        <taxon>Bacteroidaceae</taxon>
        <taxon>Bacteroides</taxon>
    </lineage>
</organism>
<reference evidence="3 4" key="1">
    <citation type="submission" date="2013-08" db="EMBL/GenBank/DDBJ databases">
        <authorList>
            <person name="Weinstock G."/>
            <person name="Sodergren E."/>
            <person name="Wylie T."/>
            <person name="Fulton L."/>
            <person name="Fulton R."/>
            <person name="Fronick C."/>
            <person name="O'Laughlin M."/>
            <person name="Godfrey J."/>
            <person name="Miner T."/>
            <person name="Herter B."/>
            <person name="Appelbaum E."/>
            <person name="Cordes M."/>
            <person name="Lek S."/>
            <person name="Wollam A."/>
            <person name="Pepin K.H."/>
            <person name="Palsikar V.B."/>
            <person name="Mitreva M."/>
            <person name="Wilson R.K."/>
        </authorList>
    </citation>
    <scope>NUCLEOTIDE SEQUENCE [LARGE SCALE GENOMIC DNA]</scope>
    <source>
        <strain evidence="3 4">F0041</strain>
    </source>
</reference>
<evidence type="ECO:0000259" key="2">
    <source>
        <dbReference type="Pfam" id="PF13488"/>
    </source>
</evidence>
<name>U2DQ66_9BACE</name>
<feature type="chain" id="PRO_5004626112" description="Glycine zipper domain-containing protein" evidence="1">
    <location>
        <begin position="23"/>
        <end position="223"/>
    </location>
</feature>
<feature type="domain" description="Glycine zipper" evidence="2">
    <location>
        <begin position="36"/>
        <end position="82"/>
    </location>
</feature>
<comment type="caution">
    <text evidence="3">The sequence shown here is derived from an EMBL/GenBank/DDBJ whole genome shotgun (WGS) entry which is preliminary data.</text>
</comment>
<dbReference type="InterPro" id="IPR039567">
    <property type="entry name" value="Gly-zipper"/>
</dbReference>
<sequence>MMNRQLTSILLAALLLSGCASGRMGSPAAIGVGASIGGNIGGAVGGIIGESEGGWRGGYRGSAIGTIVGTVAGAAIGHVMTAPKSEKTEERGYTPEVVERYPSARHAVSQLKLSKLRFIDDNRNQAIDAGESCKIIFEVMNEGKHPAYNIVPVVQTVGRVRHIGISSTVMIEEILPGEGIKYTATVYAGKKLKSGEVLFRVAVAEANGAICDIQEFSLPARGR</sequence>
<dbReference type="AlphaFoldDB" id="U2DQ66"/>
<evidence type="ECO:0000256" key="1">
    <source>
        <dbReference type="SAM" id="SignalP"/>
    </source>
</evidence>
<evidence type="ECO:0000313" key="3">
    <source>
        <dbReference type="EMBL" id="ERI81861.1"/>
    </source>
</evidence>
<proteinExistence type="predicted"/>
<feature type="signal peptide" evidence="1">
    <location>
        <begin position="1"/>
        <end position="22"/>
    </location>
</feature>
<evidence type="ECO:0000313" key="4">
    <source>
        <dbReference type="Proteomes" id="UP000016496"/>
    </source>
</evidence>
<dbReference type="HOGENOM" id="CLU_087597_0_0_10"/>